<keyword evidence="3" id="KW-1185">Reference proteome</keyword>
<gene>
    <name evidence="2" type="ORF">Pan14r_36150</name>
</gene>
<feature type="chain" id="PRO_5023135093" evidence="1">
    <location>
        <begin position="27"/>
        <end position="383"/>
    </location>
</feature>
<protein>
    <submittedName>
        <fullName evidence="2">Uncharacterized protein</fullName>
    </submittedName>
</protein>
<proteinExistence type="predicted"/>
<dbReference type="Gene3D" id="2.60.40.10">
    <property type="entry name" value="Immunoglobulins"/>
    <property type="match status" value="1"/>
</dbReference>
<evidence type="ECO:0000313" key="2">
    <source>
        <dbReference type="EMBL" id="TWT71305.1"/>
    </source>
</evidence>
<dbReference type="EMBL" id="SJPL01000001">
    <property type="protein sequence ID" value="TWT71305.1"/>
    <property type="molecule type" value="Genomic_DNA"/>
</dbReference>
<reference evidence="2 3" key="1">
    <citation type="submission" date="2019-02" db="EMBL/GenBank/DDBJ databases">
        <title>Deep-cultivation of Planctomycetes and their phenomic and genomic characterization uncovers novel biology.</title>
        <authorList>
            <person name="Wiegand S."/>
            <person name="Jogler M."/>
            <person name="Boedeker C."/>
            <person name="Pinto D."/>
            <person name="Vollmers J."/>
            <person name="Rivas-Marin E."/>
            <person name="Kohn T."/>
            <person name="Peeters S.H."/>
            <person name="Heuer A."/>
            <person name="Rast P."/>
            <person name="Oberbeckmann S."/>
            <person name="Bunk B."/>
            <person name="Jeske O."/>
            <person name="Meyerdierks A."/>
            <person name="Storesund J.E."/>
            <person name="Kallscheuer N."/>
            <person name="Luecker S."/>
            <person name="Lage O.M."/>
            <person name="Pohl T."/>
            <person name="Merkel B.J."/>
            <person name="Hornburger P."/>
            <person name="Mueller R.-W."/>
            <person name="Bruemmer F."/>
            <person name="Labrenz M."/>
            <person name="Spormann A.M."/>
            <person name="Op Den Camp H."/>
            <person name="Overmann J."/>
            <person name="Amann R."/>
            <person name="Jetten M.S.M."/>
            <person name="Mascher T."/>
            <person name="Medema M.H."/>
            <person name="Devos D.P."/>
            <person name="Kaster A.-K."/>
            <person name="Ovreas L."/>
            <person name="Rohde M."/>
            <person name="Galperin M.Y."/>
            <person name="Jogler C."/>
        </authorList>
    </citation>
    <scope>NUCLEOTIDE SEQUENCE [LARGE SCALE GENOMIC DNA]</scope>
    <source>
        <strain evidence="2 3">Pan14r</strain>
    </source>
</reference>
<keyword evidence="1" id="KW-0732">Signal</keyword>
<dbReference type="AlphaFoldDB" id="A0A5C5YAG7"/>
<evidence type="ECO:0000313" key="3">
    <source>
        <dbReference type="Proteomes" id="UP000317238"/>
    </source>
</evidence>
<dbReference type="Proteomes" id="UP000317238">
    <property type="component" value="Unassembled WGS sequence"/>
</dbReference>
<dbReference type="InterPro" id="IPR013783">
    <property type="entry name" value="Ig-like_fold"/>
</dbReference>
<organism evidence="2 3">
    <name type="scientific">Crateriforma conspicua</name>
    <dbReference type="NCBI Taxonomy" id="2527996"/>
    <lineage>
        <taxon>Bacteria</taxon>
        <taxon>Pseudomonadati</taxon>
        <taxon>Planctomycetota</taxon>
        <taxon>Planctomycetia</taxon>
        <taxon>Planctomycetales</taxon>
        <taxon>Planctomycetaceae</taxon>
        <taxon>Crateriforma</taxon>
    </lineage>
</organism>
<evidence type="ECO:0000256" key="1">
    <source>
        <dbReference type="SAM" id="SignalP"/>
    </source>
</evidence>
<comment type="caution">
    <text evidence="2">The sequence shown here is derived from an EMBL/GenBank/DDBJ whole genome shotgun (WGS) entry which is preliminary data.</text>
</comment>
<name>A0A5C5YAG7_9PLAN</name>
<accession>A0A5C5YAG7</accession>
<dbReference type="RefSeq" id="WP_146439700.1">
    <property type="nucleotide sequence ID" value="NZ_SJPL01000001.1"/>
</dbReference>
<dbReference type="OrthoDB" id="9954724at2"/>
<dbReference type="GO" id="GO:0005737">
    <property type="term" value="C:cytoplasm"/>
    <property type="evidence" value="ECO:0007669"/>
    <property type="project" value="UniProtKB-SubCell"/>
</dbReference>
<sequence length="383" mass="42092" precursor="true">MFIFTCSTLRRTTSLVLLIVGSFCVADDPGQLMNENRGPLVRKDPIKVVNNTDIGGDSGTLARCEIDLGEHPPAALLHCIVTIRNVGNRMLRFSRVESGCAGLSVAPAKGEISSGESLTFRLQIETVQRPTRVVQTATFTCHDDAIPSMSVKLRYGLTGVVGFTASDVHVRVPEGAGDYFTELSFFADRSSVVDLIDFGFARKTDSTDQIDVSIDEHEKKLRLKIPESVLQRGAVFNELFIKNIETGHISTLPVTISKRSAISIFPKKLRFIRHGDETANQDDIVSAAVMVLDLNQKQSAEEGGPALLKVSYCDQPLKTVIVGRNGQLTHYSVDLPMELVRSAPADRRFECRCEISGVKNRRVVTLPVSQDVVRYISEVEGDL</sequence>
<feature type="signal peptide" evidence="1">
    <location>
        <begin position="1"/>
        <end position="26"/>
    </location>
</feature>